<dbReference type="AlphaFoldDB" id="A0A3B0U523"/>
<name>A0A3B0U523_9ZZZZ</name>
<gene>
    <name evidence="1" type="ORF">MNBD_BACTEROID04-208</name>
</gene>
<organism evidence="1">
    <name type="scientific">hydrothermal vent metagenome</name>
    <dbReference type="NCBI Taxonomy" id="652676"/>
    <lineage>
        <taxon>unclassified sequences</taxon>
        <taxon>metagenomes</taxon>
        <taxon>ecological metagenomes</taxon>
    </lineage>
</organism>
<evidence type="ECO:0000313" key="1">
    <source>
        <dbReference type="EMBL" id="VAW25438.1"/>
    </source>
</evidence>
<evidence type="ECO:0008006" key="2">
    <source>
        <dbReference type="Google" id="ProtNLM"/>
    </source>
</evidence>
<sequence>MTRASFNNLNATFSKSFKNSNIIVAFGVKNALDIKDIETVNEVGQAHSRDLQLWGRSFFLKTTLNFKYN</sequence>
<protein>
    <recommendedName>
        <fullName evidence="2">TonB-dependent receptor</fullName>
    </recommendedName>
</protein>
<reference evidence="1" key="1">
    <citation type="submission" date="2018-06" db="EMBL/GenBank/DDBJ databases">
        <authorList>
            <person name="Zhirakovskaya E."/>
        </authorList>
    </citation>
    <scope>NUCLEOTIDE SEQUENCE</scope>
</reference>
<dbReference type="EMBL" id="UOER01000404">
    <property type="protein sequence ID" value="VAW25438.1"/>
    <property type="molecule type" value="Genomic_DNA"/>
</dbReference>
<proteinExistence type="predicted"/>
<accession>A0A3B0U523</accession>